<proteinExistence type="predicted"/>
<dbReference type="STRING" id="192904.SAMN04488514_102146"/>
<dbReference type="InterPro" id="IPR011335">
    <property type="entry name" value="Restrct_endonuc-II-like"/>
</dbReference>
<dbReference type="InterPro" id="IPR011604">
    <property type="entry name" value="PDDEXK-like_dom_sf"/>
</dbReference>
<organism evidence="2 3">
    <name type="scientific">Kriegella aquimaris</name>
    <dbReference type="NCBI Taxonomy" id="192904"/>
    <lineage>
        <taxon>Bacteria</taxon>
        <taxon>Pseudomonadati</taxon>
        <taxon>Bacteroidota</taxon>
        <taxon>Flavobacteriia</taxon>
        <taxon>Flavobacteriales</taxon>
        <taxon>Flavobacteriaceae</taxon>
        <taxon>Kriegella</taxon>
    </lineage>
</organism>
<evidence type="ECO:0000313" key="3">
    <source>
        <dbReference type="Proteomes" id="UP000199440"/>
    </source>
</evidence>
<feature type="domain" description="PD-(D/E)XK endonuclease-like" evidence="1">
    <location>
        <begin position="652"/>
        <end position="920"/>
    </location>
</feature>
<dbReference type="AlphaFoldDB" id="A0A1G9LNE8"/>
<dbReference type="Proteomes" id="UP000199440">
    <property type="component" value="Unassembled WGS sequence"/>
</dbReference>
<dbReference type="SUPFAM" id="SSF52540">
    <property type="entry name" value="P-loop containing nucleoside triphosphate hydrolases"/>
    <property type="match status" value="1"/>
</dbReference>
<reference evidence="2 3" key="1">
    <citation type="submission" date="2016-10" db="EMBL/GenBank/DDBJ databases">
        <authorList>
            <person name="de Groot N.N."/>
        </authorList>
    </citation>
    <scope>NUCLEOTIDE SEQUENCE [LARGE SCALE GENOMIC DNA]</scope>
    <source>
        <strain evidence="2 3">DSM 19886</strain>
    </source>
</reference>
<gene>
    <name evidence="2" type="ORF">SAMN04488514_102146</name>
</gene>
<dbReference type="Gene3D" id="3.90.320.10">
    <property type="match status" value="1"/>
</dbReference>
<sequence>MSGLFLFLDMQSFLEEVVAAVWKKQGTLEETIFILPSKRAGTFLRNAIAHITQKTLFAPDIYSIESFVEHLSGLSYANNTQQLFELYSTYANQTPDKKDDFFTFSKWGQTLLQDFNEVDRYLVDTEKLFSNLYDIQQISHWSPDAPKTKMMEDYQQFWKNLNPLYKAFNNNLLKKGLGHQGLVYRQAVKKLEDYIASNKNKTYIFVGFNALNTAEITIIQKILAQCKSDIYWDLDNYFLDDSAHDASFFIRQHQRTWPQLQNHGLLGISDHFLGDKNIHIIGVPKNVSQTKYVSGLLSTRLKKDENFIKKTAVVLGDESLLNPLLNSIPEDLKGVNITMGYPLNKTPLASLFYQFMDLYIKKDSHGWFYKSVLAFLSHPYINILLDKETKNDAEIIIETIKAQNWAYIDIDKIRSLATSEQLSILFSEEIPNPEKFVKKCLAIILDLKDKLQVSNNALSLEYLYHFYTLFNQLLDVVQQHSFIDDLKSLQSIYKELLSSETLDFKGEPLQGLQIMGMLESRNLDFETVILTSVNEGILPSGKSNNSFIPFDLKSAFGLPTYKEKDAVYTYHFYRLLQRAKNIYLLYNTEPDVLEGGERSRLISQLLTDQNMMGKISQTIIAPAISPTIKTMERIDKDAALIELIEKYASKGFSPTSLSNYIRNPISFYKKNLLGIEDLSEVEETVAANTLGTIVHDTLEEIYKPFIGHVLTVDLLIQGKSLIRTIVESHFLNSYKGGDISYGKNLIAFNVVVRYIENFIDLEIADVKRHQIKIIGLEESYQINLDMPQLNFPVVLKGKLDRIDEKDGTLRIIDYKTGKVENKNVTIVDWQEIRTEYDQSKAFQLLCYATMYAKTNPFNHIVAGIISFKNLGSGLQYFGTKDSKASRKTDTVITQDTMLAFGEQLEELILEICNPDIPFVEKEV</sequence>
<dbReference type="Pfam" id="PF12705">
    <property type="entry name" value="PDDEXK_1"/>
    <property type="match status" value="1"/>
</dbReference>
<evidence type="ECO:0000259" key="1">
    <source>
        <dbReference type="Pfam" id="PF12705"/>
    </source>
</evidence>
<dbReference type="EMBL" id="FNGV01000002">
    <property type="protein sequence ID" value="SDL63450.1"/>
    <property type="molecule type" value="Genomic_DNA"/>
</dbReference>
<accession>A0A1G9LNE8</accession>
<protein>
    <submittedName>
        <fullName evidence="2">PD-(D/E)XK nuclease superfamily protein</fullName>
    </submittedName>
</protein>
<dbReference type="InterPro" id="IPR038726">
    <property type="entry name" value="PDDEXK_AddAB-type"/>
</dbReference>
<keyword evidence="3" id="KW-1185">Reference proteome</keyword>
<dbReference type="InterPro" id="IPR027417">
    <property type="entry name" value="P-loop_NTPase"/>
</dbReference>
<name>A0A1G9LNE8_9FLAO</name>
<dbReference type="SUPFAM" id="SSF52980">
    <property type="entry name" value="Restriction endonuclease-like"/>
    <property type="match status" value="1"/>
</dbReference>
<evidence type="ECO:0000313" key="2">
    <source>
        <dbReference type="EMBL" id="SDL63450.1"/>
    </source>
</evidence>